<dbReference type="RefSeq" id="WP_215232517.1">
    <property type="nucleotide sequence ID" value="NZ_CAJRAU010000001.1"/>
</dbReference>
<comment type="caution">
    <text evidence="1">The sequence shown here is derived from an EMBL/GenBank/DDBJ whole genome shotgun (WGS) entry which is preliminary data.</text>
</comment>
<proteinExistence type="predicted"/>
<organism evidence="1 2">
    <name type="scientific">Dyadobacter linearis</name>
    <dbReference type="NCBI Taxonomy" id="2823330"/>
    <lineage>
        <taxon>Bacteria</taxon>
        <taxon>Pseudomonadati</taxon>
        <taxon>Bacteroidota</taxon>
        <taxon>Cytophagia</taxon>
        <taxon>Cytophagales</taxon>
        <taxon>Spirosomataceae</taxon>
        <taxon>Dyadobacter</taxon>
    </lineage>
</organism>
<dbReference type="Proteomes" id="UP000679725">
    <property type="component" value="Unassembled WGS sequence"/>
</dbReference>
<dbReference type="InterPro" id="IPR020271">
    <property type="entry name" value="Uncharacterised_MJ1172"/>
</dbReference>
<name>A0ABM8UM31_9BACT</name>
<dbReference type="EMBL" id="CAJRAU010000001">
    <property type="protein sequence ID" value="CAG5068440.1"/>
    <property type="molecule type" value="Genomic_DNA"/>
</dbReference>
<evidence type="ECO:0000313" key="1">
    <source>
        <dbReference type="EMBL" id="CAG5068440.1"/>
    </source>
</evidence>
<sequence length="72" mass="8162">MATLIIDTESQEVIEAVKSLLKKFNVSYNISGEKAYDPEFVKKIKLSEKQIGEGKVVKYEPGTDLWDILNTK</sequence>
<accession>A0ABM8UM31</accession>
<dbReference type="Pfam" id="PF10884">
    <property type="entry name" value="DUF2683"/>
    <property type="match status" value="1"/>
</dbReference>
<keyword evidence="2" id="KW-1185">Reference proteome</keyword>
<protein>
    <submittedName>
        <fullName evidence="1">Uncharacterized protein</fullName>
    </submittedName>
</protein>
<reference evidence="1 2" key="1">
    <citation type="submission" date="2021-04" db="EMBL/GenBank/DDBJ databases">
        <authorList>
            <person name="Rodrigo-Torres L."/>
            <person name="Arahal R. D."/>
            <person name="Lucena T."/>
        </authorList>
    </citation>
    <scope>NUCLEOTIDE SEQUENCE [LARGE SCALE GENOMIC DNA]</scope>
    <source>
        <strain evidence="1 2">CECT 9623</strain>
    </source>
</reference>
<gene>
    <name evidence="1" type="ORF">DYBT9623_01171</name>
</gene>
<evidence type="ECO:0000313" key="2">
    <source>
        <dbReference type="Proteomes" id="UP000679725"/>
    </source>
</evidence>